<name>A0A316H8D2_9SPHI</name>
<dbReference type="InterPro" id="IPR012910">
    <property type="entry name" value="Plug_dom"/>
</dbReference>
<dbReference type="PROSITE" id="PS52016">
    <property type="entry name" value="TONB_DEPENDENT_REC_3"/>
    <property type="match status" value="1"/>
</dbReference>
<keyword evidence="14" id="KW-1185">Reference proteome</keyword>
<keyword evidence="3 8" id="KW-1134">Transmembrane beta strand</keyword>
<keyword evidence="5 9" id="KW-0798">TonB box</keyword>
<dbReference type="InterPro" id="IPR023996">
    <property type="entry name" value="TonB-dep_OMP_SusC/RagA"/>
</dbReference>
<evidence type="ECO:0000256" key="4">
    <source>
        <dbReference type="ARBA" id="ARBA00022692"/>
    </source>
</evidence>
<dbReference type="Gene3D" id="2.60.40.1120">
    <property type="entry name" value="Carboxypeptidase-like, regulatory domain"/>
    <property type="match status" value="1"/>
</dbReference>
<dbReference type="SUPFAM" id="SSF49464">
    <property type="entry name" value="Carboxypeptidase regulatory domain-like"/>
    <property type="match status" value="1"/>
</dbReference>
<reference evidence="13 14" key="1">
    <citation type="submission" date="2018-05" db="EMBL/GenBank/DDBJ databases">
        <title>Genomic Encyclopedia of Archaeal and Bacterial Type Strains, Phase II (KMG-II): from individual species to whole genera.</title>
        <authorList>
            <person name="Goeker M."/>
        </authorList>
    </citation>
    <scope>NUCLEOTIDE SEQUENCE [LARGE SCALE GENOMIC DNA]</scope>
    <source>
        <strain evidence="13 14">DSM 19975</strain>
    </source>
</reference>
<evidence type="ECO:0000256" key="3">
    <source>
        <dbReference type="ARBA" id="ARBA00022452"/>
    </source>
</evidence>
<organism evidence="13 14">
    <name type="scientific">Mucilaginibacter oryzae</name>
    <dbReference type="NCBI Taxonomy" id="468058"/>
    <lineage>
        <taxon>Bacteria</taxon>
        <taxon>Pseudomonadati</taxon>
        <taxon>Bacteroidota</taxon>
        <taxon>Sphingobacteriia</taxon>
        <taxon>Sphingobacteriales</taxon>
        <taxon>Sphingobacteriaceae</taxon>
        <taxon>Mucilaginibacter</taxon>
    </lineage>
</organism>
<dbReference type="InterPro" id="IPR000531">
    <property type="entry name" value="Beta-barrel_TonB"/>
</dbReference>
<dbReference type="InterPro" id="IPR037066">
    <property type="entry name" value="Plug_dom_sf"/>
</dbReference>
<evidence type="ECO:0000256" key="10">
    <source>
        <dbReference type="SAM" id="SignalP"/>
    </source>
</evidence>
<dbReference type="NCBIfam" id="TIGR04056">
    <property type="entry name" value="OMP_RagA_SusC"/>
    <property type="match status" value="1"/>
</dbReference>
<keyword evidence="6 8" id="KW-0472">Membrane</keyword>
<dbReference type="InterPro" id="IPR039426">
    <property type="entry name" value="TonB-dep_rcpt-like"/>
</dbReference>
<evidence type="ECO:0000313" key="14">
    <source>
        <dbReference type="Proteomes" id="UP000245678"/>
    </source>
</evidence>
<keyword evidence="10" id="KW-0732">Signal</keyword>
<evidence type="ECO:0000256" key="8">
    <source>
        <dbReference type="PROSITE-ProRule" id="PRU01360"/>
    </source>
</evidence>
<dbReference type="InterPro" id="IPR036942">
    <property type="entry name" value="Beta-barrel_TonB_sf"/>
</dbReference>
<sequence length="1049" mass="113878">MKKLLLVSLCLLVLSLTQVFAQNRTITGTVTAKDDGQPIPGATVKIKGTTTGTQTGANGKYTISVPAKAILSFSFIGFETKDVVVAGSDKIDVVLSTSARQLNEVVVTSLGIKRQKGELGYAATSLTSKDVNQAKPVNVINGLQGKVSGLNITTINSGVFEDVKINLRGIRSLLGNNSPLLLLDGVQVPIGYLSSLNPNDIDTYSILKGSSSAAIYGPDAVNGVIVITTKKGSPNGKPEVTLSNSTQFTSISKFPKMQNEFGSGDYGGYVPYENWSWGPAFDGSTKEIGVPFDDGTPTQTLKYSALPNEKKNFFNTGSTVINDISIRTGATYLGIQDANIKGIVPNDKNRRTGIYLNTTQDYGPLKVTAGVNYKQYNYNVFDDNAMSDYNAANNVGLNGGLMNLLFNIPANVPLTRYKNINSDPYASYNGYFTNYGLNPYFALDNWRQFGKREDLIASLDLNLKATDWLNFTYRANMTSNTVTERHTSNGVIPNKMGIDRGFTSIPETVSERAYKYQQLFSQFFASFNKTFAKDFKVTAIVGTDLRQRDSRDTQVGTTSLVIPGLFDISQRTGNLTGSSDFTRDRLFSIYGSAGLSYRGWASVEVTGRQDKTSLLASANNTFFYPGVSASVLLSEAIPALKNSNTLSYLKLRGAANKSGSVNIAAYGLAATFSQANGFPYGPVAGYTANDRTYDPNLKPEFVKSFEVGFESGFFKDRVTLEATYFHQDNTNQIIPIQVSNATGYTSYQINAASFVNKGVELDLGLNPLVKIKDVAINFKANATYNDSRVNSIYPGLDQLAIGGFTNFASNYAVVGAPAFVFKATDYLRDDQGRVIVDANTGYPTADPNVKQFGRTMPLWTVGLNPSFRWKNLNLSMVFEYKGGHYVYNDIGQAMAWTGVGAATATNHRERYVLPNSSIADPANPGKYIANTNVTLSNVSDFYTGVYRDVASNFLTSADSWRLREVSLSYDLPQSILGKQKIIKGLTVGVTARNLFLWVPKTNIYGDPDFTFSTTSGSNFGVNGSNVSGVADSQINPATRTIGGNIVVKF</sequence>
<keyword evidence="2 8" id="KW-0813">Transport</keyword>
<comment type="subcellular location">
    <subcellularLocation>
        <location evidence="1 8">Cell outer membrane</location>
        <topology evidence="1 8">Multi-pass membrane protein</topology>
    </subcellularLocation>
</comment>
<evidence type="ECO:0000256" key="1">
    <source>
        <dbReference type="ARBA" id="ARBA00004571"/>
    </source>
</evidence>
<dbReference type="GO" id="GO:0009279">
    <property type="term" value="C:cell outer membrane"/>
    <property type="evidence" value="ECO:0007669"/>
    <property type="project" value="UniProtKB-SubCell"/>
</dbReference>
<feature type="domain" description="TonB-dependent receptor plug" evidence="12">
    <location>
        <begin position="119"/>
        <end position="224"/>
    </location>
</feature>
<proteinExistence type="inferred from homology"/>
<feature type="signal peptide" evidence="10">
    <location>
        <begin position="1"/>
        <end position="21"/>
    </location>
</feature>
<gene>
    <name evidence="13" type="ORF">LX99_04309</name>
</gene>
<comment type="similarity">
    <text evidence="8 9">Belongs to the TonB-dependent receptor family.</text>
</comment>
<dbReference type="Pfam" id="PF13715">
    <property type="entry name" value="CarbopepD_reg_2"/>
    <property type="match status" value="1"/>
</dbReference>
<accession>A0A316H8D2</accession>
<dbReference type="AlphaFoldDB" id="A0A316H8D2"/>
<comment type="caution">
    <text evidence="13">The sequence shown here is derived from an EMBL/GenBank/DDBJ whole genome shotgun (WGS) entry which is preliminary data.</text>
</comment>
<dbReference type="EMBL" id="QGHA01000011">
    <property type="protein sequence ID" value="PWK72978.1"/>
    <property type="molecule type" value="Genomic_DNA"/>
</dbReference>
<evidence type="ECO:0000256" key="5">
    <source>
        <dbReference type="ARBA" id="ARBA00023077"/>
    </source>
</evidence>
<evidence type="ECO:0000259" key="12">
    <source>
        <dbReference type="Pfam" id="PF07715"/>
    </source>
</evidence>
<evidence type="ECO:0000256" key="2">
    <source>
        <dbReference type="ARBA" id="ARBA00022448"/>
    </source>
</evidence>
<keyword evidence="4 8" id="KW-0812">Transmembrane</keyword>
<evidence type="ECO:0000259" key="11">
    <source>
        <dbReference type="Pfam" id="PF00593"/>
    </source>
</evidence>
<feature type="domain" description="TonB-dependent receptor-like beta-barrel" evidence="11">
    <location>
        <begin position="388"/>
        <end position="867"/>
    </location>
</feature>
<evidence type="ECO:0000313" key="13">
    <source>
        <dbReference type="EMBL" id="PWK72978.1"/>
    </source>
</evidence>
<dbReference type="Gene3D" id="2.170.130.10">
    <property type="entry name" value="TonB-dependent receptor, plug domain"/>
    <property type="match status" value="1"/>
</dbReference>
<evidence type="ECO:0000256" key="9">
    <source>
        <dbReference type="RuleBase" id="RU003357"/>
    </source>
</evidence>
<protein>
    <submittedName>
        <fullName evidence="13">TonB-linked SusC/RagA family outer membrane protein</fullName>
    </submittedName>
</protein>
<dbReference type="Pfam" id="PF00593">
    <property type="entry name" value="TonB_dep_Rec_b-barrel"/>
    <property type="match status" value="1"/>
</dbReference>
<dbReference type="SUPFAM" id="SSF56935">
    <property type="entry name" value="Porins"/>
    <property type="match status" value="1"/>
</dbReference>
<evidence type="ECO:0000256" key="6">
    <source>
        <dbReference type="ARBA" id="ARBA00023136"/>
    </source>
</evidence>
<dbReference type="InterPro" id="IPR008969">
    <property type="entry name" value="CarboxyPept-like_regulatory"/>
</dbReference>
<dbReference type="Pfam" id="PF07715">
    <property type="entry name" value="Plug"/>
    <property type="match status" value="1"/>
</dbReference>
<feature type="chain" id="PRO_5016247748" evidence="10">
    <location>
        <begin position="22"/>
        <end position="1049"/>
    </location>
</feature>
<dbReference type="Proteomes" id="UP000245678">
    <property type="component" value="Unassembled WGS sequence"/>
</dbReference>
<dbReference type="Gene3D" id="2.40.170.20">
    <property type="entry name" value="TonB-dependent receptor, beta-barrel domain"/>
    <property type="match status" value="1"/>
</dbReference>
<evidence type="ECO:0000256" key="7">
    <source>
        <dbReference type="ARBA" id="ARBA00023237"/>
    </source>
</evidence>
<keyword evidence="7 8" id="KW-0998">Cell outer membrane</keyword>